<evidence type="ECO:0000256" key="5">
    <source>
        <dbReference type="ARBA" id="ARBA00048539"/>
    </source>
</evidence>
<dbReference type="InterPro" id="IPR014729">
    <property type="entry name" value="Rossmann-like_a/b/a_fold"/>
</dbReference>
<dbReference type="PANTHER" id="PTHR43033:SF1">
    <property type="entry name" value="TRNA(ILE)-LYSIDINE SYNTHASE-RELATED"/>
    <property type="match status" value="1"/>
</dbReference>
<dbReference type="GO" id="GO:0005524">
    <property type="term" value="F:ATP binding"/>
    <property type="evidence" value="ECO:0007669"/>
    <property type="project" value="UniProtKB-UniRule"/>
</dbReference>
<evidence type="ECO:0000256" key="2">
    <source>
        <dbReference type="ARBA" id="ARBA00022694"/>
    </source>
</evidence>
<evidence type="ECO:0000313" key="8">
    <source>
        <dbReference type="EMBL" id="RAK56161.1"/>
    </source>
</evidence>
<proteinExistence type="inferred from homology"/>
<name>A0A328APB7_9CAUL</name>
<comment type="caution">
    <text evidence="8">The sequence shown here is derived from an EMBL/GenBank/DDBJ whole genome shotgun (WGS) entry which is preliminary data.</text>
</comment>
<dbReference type="AlphaFoldDB" id="A0A328APB7"/>
<keyword evidence="6" id="KW-0963">Cytoplasm</keyword>
<dbReference type="HAMAP" id="MF_01161">
    <property type="entry name" value="tRNA_Ile_lys_synt"/>
    <property type="match status" value="1"/>
</dbReference>
<dbReference type="Pfam" id="PF01171">
    <property type="entry name" value="ATP_bind_3"/>
    <property type="match status" value="1"/>
</dbReference>
<dbReference type="InterPro" id="IPR012094">
    <property type="entry name" value="tRNA_Ile_lys_synt"/>
</dbReference>
<dbReference type="InterPro" id="IPR012795">
    <property type="entry name" value="tRNA_Ile_lys_synt_N"/>
</dbReference>
<dbReference type="GO" id="GO:0005737">
    <property type="term" value="C:cytoplasm"/>
    <property type="evidence" value="ECO:0007669"/>
    <property type="project" value="UniProtKB-SubCell"/>
</dbReference>
<reference evidence="9" key="1">
    <citation type="submission" date="2018-05" db="EMBL/GenBank/DDBJ databases">
        <authorList>
            <person name="Li X."/>
        </authorList>
    </citation>
    <scope>NUCLEOTIDE SEQUENCE [LARGE SCALE GENOMIC DNA]</scope>
    <source>
        <strain evidence="9">LX32</strain>
    </source>
</reference>
<evidence type="ECO:0000313" key="9">
    <source>
        <dbReference type="Proteomes" id="UP000249254"/>
    </source>
</evidence>
<feature type="binding site" evidence="6">
    <location>
        <begin position="28"/>
        <end position="33"/>
    </location>
    <ligand>
        <name>ATP</name>
        <dbReference type="ChEBI" id="CHEBI:30616"/>
    </ligand>
</feature>
<evidence type="ECO:0000256" key="4">
    <source>
        <dbReference type="ARBA" id="ARBA00022840"/>
    </source>
</evidence>
<dbReference type="RefSeq" id="WP_111529908.1">
    <property type="nucleotide sequence ID" value="NZ_JBHRSG010000001.1"/>
</dbReference>
<keyword evidence="9" id="KW-1185">Reference proteome</keyword>
<sequence length="407" mass="42346">MDLDRSVAAALDERLLRHGTRPLAVALSGGGDSLALLLAAHGWAQRAGRRLLVLTVDHGLNPQSADWTAACRARAAALGADFRALAWMGVKPAAGLPAAARAARHRLLAEAAREAGAAVILIGHTADDVLEARAMRTAGASTPEPRPWSPSPAWPEGRGVFLLRPLLAVRRAAIRDWLAARGETWIEDPSNADLRFARARARAAGGLENEAAPPRAPALQGLAGRCEMDTAGVLRLPREALRAPAAEAFVGAAALCAAGTGRPPPAARLRRLAAQLAGEAAFVATLGGARIEADEEAVRFLREPGEAARGGLANLGAAAGETVVWDGRFEITAERAMEIRPLSGLASRLPDAAREAVRGFAAKARPGLPAAVEDGAVTCLALDRARCRPLALARLHAACGLVEREPG</sequence>
<dbReference type="PANTHER" id="PTHR43033">
    <property type="entry name" value="TRNA(ILE)-LYSIDINE SYNTHASE-RELATED"/>
    <property type="match status" value="1"/>
</dbReference>
<comment type="domain">
    <text evidence="6">The N-terminal region contains the highly conserved SGGXDS motif, predicted to be a P-loop motif involved in ATP binding.</text>
</comment>
<keyword evidence="2 6" id="KW-0819">tRNA processing</keyword>
<dbReference type="CDD" id="cd01992">
    <property type="entry name" value="TilS_N"/>
    <property type="match status" value="1"/>
</dbReference>
<dbReference type="GO" id="GO:0032267">
    <property type="term" value="F:tRNA(Ile)-lysidine synthase activity"/>
    <property type="evidence" value="ECO:0007669"/>
    <property type="project" value="UniProtKB-EC"/>
</dbReference>
<evidence type="ECO:0000259" key="7">
    <source>
        <dbReference type="Pfam" id="PF01171"/>
    </source>
</evidence>
<dbReference type="EC" id="6.3.4.19" evidence="6"/>
<organism evidence="8 9">
    <name type="scientific">Phenylobacterium soli</name>
    <dbReference type="NCBI Taxonomy" id="2170551"/>
    <lineage>
        <taxon>Bacteria</taxon>
        <taxon>Pseudomonadati</taxon>
        <taxon>Pseudomonadota</taxon>
        <taxon>Alphaproteobacteria</taxon>
        <taxon>Caulobacterales</taxon>
        <taxon>Caulobacteraceae</taxon>
        <taxon>Phenylobacterium</taxon>
    </lineage>
</organism>
<evidence type="ECO:0000256" key="3">
    <source>
        <dbReference type="ARBA" id="ARBA00022741"/>
    </source>
</evidence>
<dbReference type="NCBIfam" id="TIGR02432">
    <property type="entry name" value="lysidine_TilS_N"/>
    <property type="match status" value="1"/>
</dbReference>
<keyword evidence="1 6" id="KW-0436">Ligase</keyword>
<dbReference type="Proteomes" id="UP000249254">
    <property type="component" value="Unassembled WGS sequence"/>
</dbReference>
<dbReference type="GO" id="GO:0006400">
    <property type="term" value="P:tRNA modification"/>
    <property type="evidence" value="ECO:0007669"/>
    <property type="project" value="UniProtKB-UniRule"/>
</dbReference>
<feature type="domain" description="tRNA(Ile)-lysidine/2-thiocytidine synthase N-terminal" evidence="7">
    <location>
        <begin position="24"/>
        <end position="203"/>
    </location>
</feature>
<comment type="catalytic activity">
    <reaction evidence="5 6">
        <text>cytidine(34) in tRNA(Ile2) + L-lysine + ATP = lysidine(34) in tRNA(Ile2) + AMP + diphosphate + H(+)</text>
        <dbReference type="Rhea" id="RHEA:43744"/>
        <dbReference type="Rhea" id="RHEA-COMP:10625"/>
        <dbReference type="Rhea" id="RHEA-COMP:10670"/>
        <dbReference type="ChEBI" id="CHEBI:15378"/>
        <dbReference type="ChEBI" id="CHEBI:30616"/>
        <dbReference type="ChEBI" id="CHEBI:32551"/>
        <dbReference type="ChEBI" id="CHEBI:33019"/>
        <dbReference type="ChEBI" id="CHEBI:82748"/>
        <dbReference type="ChEBI" id="CHEBI:83665"/>
        <dbReference type="ChEBI" id="CHEBI:456215"/>
        <dbReference type="EC" id="6.3.4.19"/>
    </reaction>
</comment>
<comment type="function">
    <text evidence="6">Ligates lysine onto the cytidine present at position 34 of the AUA codon-specific tRNA(Ile) that contains the anticodon CAU, in an ATP-dependent manner. Cytidine is converted to lysidine, thus changing the amino acid specificity of the tRNA from methionine to isoleucine.</text>
</comment>
<dbReference type="Gene3D" id="3.40.50.620">
    <property type="entry name" value="HUPs"/>
    <property type="match status" value="1"/>
</dbReference>
<protein>
    <recommendedName>
        <fullName evidence="6">tRNA(Ile)-lysidine synthase</fullName>
        <ecNumber evidence="6">6.3.4.19</ecNumber>
    </recommendedName>
    <alternativeName>
        <fullName evidence="6">tRNA(Ile)-2-lysyl-cytidine synthase</fullName>
    </alternativeName>
    <alternativeName>
        <fullName evidence="6">tRNA(Ile)-lysidine synthetase</fullName>
    </alternativeName>
</protein>
<dbReference type="InterPro" id="IPR011063">
    <property type="entry name" value="TilS/TtcA_N"/>
</dbReference>
<comment type="subcellular location">
    <subcellularLocation>
        <location evidence="6">Cytoplasm</location>
    </subcellularLocation>
</comment>
<evidence type="ECO:0000256" key="1">
    <source>
        <dbReference type="ARBA" id="ARBA00022598"/>
    </source>
</evidence>
<gene>
    <name evidence="6 8" type="primary">tilS</name>
    <name evidence="8" type="ORF">DJ017_00785</name>
</gene>
<dbReference type="EMBL" id="QFYQ01000001">
    <property type="protein sequence ID" value="RAK56161.1"/>
    <property type="molecule type" value="Genomic_DNA"/>
</dbReference>
<comment type="similarity">
    <text evidence="6">Belongs to the tRNA(Ile)-lysidine synthase family.</text>
</comment>
<accession>A0A328APB7</accession>
<evidence type="ECO:0000256" key="6">
    <source>
        <dbReference type="HAMAP-Rule" id="MF_01161"/>
    </source>
</evidence>
<dbReference type="SUPFAM" id="SSF52402">
    <property type="entry name" value="Adenine nucleotide alpha hydrolases-like"/>
    <property type="match status" value="1"/>
</dbReference>
<dbReference type="OrthoDB" id="9807403at2"/>
<keyword evidence="3 6" id="KW-0547">Nucleotide-binding</keyword>
<keyword evidence="4 6" id="KW-0067">ATP-binding</keyword>